<dbReference type="InterPro" id="IPR006103">
    <property type="entry name" value="Glyco_hydro_2_cat"/>
</dbReference>
<evidence type="ECO:0000256" key="7">
    <source>
        <dbReference type="ARBA" id="ARBA00032230"/>
    </source>
</evidence>
<dbReference type="Gene3D" id="3.20.20.80">
    <property type="entry name" value="Glycosidases"/>
    <property type="match status" value="1"/>
</dbReference>
<dbReference type="InterPro" id="IPR006101">
    <property type="entry name" value="Glyco_hydro_2"/>
</dbReference>
<dbReference type="InterPro" id="IPR013783">
    <property type="entry name" value="Ig-like_fold"/>
</dbReference>
<dbReference type="SUPFAM" id="SSF49303">
    <property type="entry name" value="beta-Galactosidase/glucuronidase domain"/>
    <property type="match status" value="2"/>
</dbReference>
<dbReference type="Pfam" id="PF02837">
    <property type="entry name" value="Glyco_hydro_2_N"/>
    <property type="match status" value="1"/>
</dbReference>
<dbReference type="GO" id="GO:0004565">
    <property type="term" value="F:beta-galactosidase activity"/>
    <property type="evidence" value="ECO:0007669"/>
    <property type="project" value="UniProtKB-EC"/>
</dbReference>
<evidence type="ECO:0000256" key="1">
    <source>
        <dbReference type="ARBA" id="ARBA00001412"/>
    </source>
</evidence>
<dbReference type="Pfam" id="PF02836">
    <property type="entry name" value="Glyco_hydro_2_C"/>
    <property type="match status" value="1"/>
</dbReference>
<dbReference type="InterPro" id="IPR008979">
    <property type="entry name" value="Galactose-bd-like_sf"/>
</dbReference>
<evidence type="ECO:0000256" key="6">
    <source>
        <dbReference type="ARBA" id="ARBA00023295"/>
    </source>
</evidence>
<evidence type="ECO:0000256" key="5">
    <source>
        <dbReference type="ARBA" id="ARBA00022801"/>
    </source>
</evidence>
<protein>
    <recommendedName>
        <fullName evidence="4 8">Beta-galactosidase</fullName>
        <ecNumber evidence="3 8">3.2.1.23</ecNumber>
    </recommendedName>
    <alternativeName>
        <fullName evidence="7 8">Lactase</fullName>
    </alternativeName>
</protein>
<dbReference type="Gene3D" id="2.60.120.260">
    <property type="entry name" value="Galactose-binding domain-like"/>
    <property type="match status" value="1"/>
</dbReference>
<gene>
    <name evidence="10" type="ORF">DW016_02640</name>
</gene>
<feature type="domain" description="Beta galactosidase small chain/" evidence="9">
    <location>
        <begin position="752"/>
        <end position="1023"/>
    </location>
</feature>
<dbReference type="SMART" id="SM01038">
    <property type="entry name" value="Bgal_small_N"/>
    <property type="match status" value="1"/>
</dbReference>
<name>A0A3E3K6F3_9FIRM</name>
<evidence type="ECO:0000256" key="2">
    <source>
        <dbReference type="ARBA" id="ARBA00007401"/>
    </source>
</evidence>
<keyword evidence="5 8" id="KW-0378">Hydrolase</keyword>
<dbReference type="Pfam" id="PF16353">
    <property type="entry name" value="LacZ_4"/>
    <property type="match status" value="1"/>
</dbReference>
<comment type="catalytic activity">
    <reaction evidence="1 8">
        <text>Hydrolysis of terminal non-reducing beta-D-galactose residues in beta-D-galactosides.</text>
        <dbReference type="EC" id="3.2.1.23"/>
    </reaction>
</comment>
<dbReference type="SUPFAM" id="SSF74650">
    <property type="entry name" value="Galactose mutarotase-like"/>
    <property type="match status" value="1"/>
</dbReference>
<dbReference type="Gene3D" id="2.70.98.10">
    <property type="match status" value="1"/>
</dbReference>
<evidence type="ECO:0000256" key="4">
    <source>
        <dbReference type="ARBA" id="ARBA00013303"/>
    </source>
</evidence>
<evidence type="ECO:0000313" key="10">
    <source>
        <dbReference type="EMBL" id="RGE90162.1"/>
    </source>
</evidence>
<dbReference type="InterPro" id="IPR006104">
    <property type="entry name" value="Glyco_hydro_2_N"/>
</dbReference>
<dbReference type="SUPFAM" id="SSF51445">
    <property type="entry name" value="(Trans)glycosidases"/>
    <property type="match status" value="1"/>
</dbReference>
<accession>A0A3E3K6F3</accession>
<dbReference type="InterPro" id="IPR004199">
    <property type="entry name" value="B-gal_small/dom_5"/>
</dbReference>
<dbReference type="EMBL" id="QVLX01000001">
    <property type="protein sequence ID" value="RGE90162.1"/>
    <property type="molecule type" value="Genomic_DNA"/>
</dbReference>
<dbReference type="PROSITE" id="PS00719">
    <property type="entry name" value="GLYCOSYL_HYDROL_F2_1"/>
    <property type="match status" value="1"/>
</dbReference>
<dbReference type="PANTHER" id="PTHR46323">
    <property type="entry name" value="BETA-GALACTOSIDASE"/>
    <property type="match status" value="1"/>
</dbReference>
<dbReference type="GO" id="GO:0005990">
    <property type="term" value="P:lactose catabolic process"/>
    <property type="evidence" value="ECO:0007669"/>
    <property type="project" value="TreeGrafter"/>
</dbReference>
<evidence type="ECO:0000313" key="11">
    <source>
        <dbReference type="Proteomes" id="UP000261080"/>
    </source>
</evidence>
<dbReference type="Pfam" id="PF02929">
    <property type="entry name" value="Bgal_small_N"/>
    <property type="match status" value="1"/>
</dbReference>
<dbReference type="PROSITE" id="PS00608">
    <property type="entry name" value="GLYCOSYL_HYDROL_F2_2"/>
    <property type="match status" value="1"/>
</dbReference>
<dbReference type="SUPFAM" id="SSF49785">
    <property type="entry name" value="Galactose-binding domain-like"/>
    <property type="match status" value="1"/>
</dbReference>
<dbReference type="InterPro" id="IPR023230">
    <property type="entry name" value="Glyco_hydro_2_CS"/>
</dbReference>
<dbReference type="Pfam" id="PF00703">
    <property type="entry name" value="Glyco_hydro_2"/>
    <property type="match status" value="1"/>
</dbReference>
<reference evidence="10 11" key="1">
    <citation type="submission" date="2018-08" db="EMBL/GenBank/DDBJ databases">
        <title>A genome reference for cultivated species of the human gut microbiota.</title>
        <authorList>
            <person name="Zou Y."/>
            <person name="Xue W."/>
            <person name="Luo G."/>
        </authorList>
    </citation>
    <scope>NUCLEOTIDE SEQUENCE [LARGE SCALE GENOMIC DNA]</scope>
    <source>
        <strain evidence="10 11">AF37-2AT</strain>
    </source>
</reference>
<dbReference type="EC" id="3.2.1.23" evidence="3 8"/>
<dbReference type="InterPro" id="IPR050347">
    <property type="entry name" value="Bact_Beta-galactosidase"/>
</dbReference>
<keyword evidence="6 8" id="KW-0326">Glycosidase</keyword>
<dbReference type="InterPro" id="IPR036156">
    <property type="entry name" value="Beta-gal/glucu_dom_sf"/>
</dbReference>
<dbReference type="OrthoDB" id="9762066at2"/>
<dbReference type="PANTHER" id="PTHR46323:SF2">
    <property type="entry name" value="BETA-GALACTOSIDASE"/>
    <property type="match status" value="1"/>
</dbReference>
<dbReference type="InterPro" id="IPR032312">
    <property type="entry name" value="LacZ_4"/>
</dbReference>
<evidence type="ECO:0000256" key="8">
    <source>
        <dbReference type="RuleBase" id="RU361154"/>
    </source>
</evidence>
<dbReference type="InterPro" id="IPR011013">
    <property type="entry name" value="Gal_mutarotase_sf_dom"/>
</dbReference>
<proteinExistence type="inferred from homology"/>
<dbReference type="InterPro" id="IPR017853">
    <property type="entry name" value="GH"/>
</dbReference>
<dbReference type="GO" id="GO:0009341">
    <property type="term" value="C:beta-galactosidase complex"/>
    <property type="evidence" value="ECO:0007669"/>
    <property type="project" value="InterPro"/>
</dbReference>
<dbReference type="GO" id="GO:0030246">
    <property type="term" value="F:carbohydrate binding"/>
    <property type="evidence" value="ECO:0007669"/>
    <property type="project" value="InterPro"/>
</dbReference>
<keyword evidence="11" id="KW-1185">Reference proteome</keyword>
<dbReference type="PRINTS" id="PR00132">
    <property type="entry name" value="GLHYDRLASE2"/>
</dbReference>
<evidence type="ECO:0000256" key="3">
    <source>
        <dbReference type="ARBA" id="ARBA00012756"/>
    </source>
</evidence>
<dbReference type="Proteomes" id="UP000261080">
    <property type="component" value="Unassembled WGS sequence"/>
</dbReference>
<dbReference type="AlphaFoldDB" id="A0A3E3K6F3"/>
<dbReference type="InterPro" id="IPR006102">
    <property type="entry name" value="Ig-like_GH2"/>
</dbReference>
<sequence>MCMERSQIKQHLADPEFFAENRLRPVSDHMWYETEKEALKKEKMRLRMSLGGAWKFFYAPNPDSVPDGFERKDYSCDGWNTISVPAHMELQGYGRPHYTDTDYPWDGIEEVTPHGIPQIYNPTGCYVRYFSIPEQMKKKKLLLTFEGVETAFHCWINGHYVGYGEDSYTPSVFEITPFVENGENKIAVEVSRFSSGSWLEDQDFWRMGGIMRDVSVTAVPGLHIRDLEVTACLDEKMTEGKLKVRFDLEGDPAVLKSRKGKIIWKLLDGKIRMEHTVSEETEKIMSGELLIDREDIQMTVCVPDVKLWSAERPYLYRLVFTVYGEEGEIYESVPQDVGFRKVEIRDSVLLFNGRRLRLYGVNRHEFSARKGRAIGKEEMEWDIRFLKRNHFNAVRTSHYPNQSYWYELCDRFGIYVMDETNLETHGTWHLKQFNHTLPGDNPRWHEAVMSRARAMLERDKNHPCIFSWSVGNESWSGKNLYEMSMYFRKRDDSRPVHYENVCHDRRWGRTTDFESRMYASPEEAEAYLKDHPEKPYLLCEYSHAMGNSCGNLREYMELFDKYPQYSGGFLWDYIDQALYQTGPNGKEYLAYGGDFGDRPTNYNFCGNGVIFADRTISPKMQEVSYLYQPYKLTPSETGVTIRSLQLFENGEYYRIVWRLEKEGRVLKSGEAPLVIEPESTVFVEADLSIPEKAEAGEYVRTAALVMERDTPYVKRGEEICFGQTTEQKEEKGKREENKHPLLRTVDGDSSFSVVGADFRITFQKATGKLVSWKIGEKELVYDPVHTLSPEFWRAPTDNDEGYRMTEKCHFWKMASLYPKVKEVTCGTIDHHAVIDTIYTLGETAQCRLRIQIDGEGNMDVTESYTGMENLPDLPCFGVSWKLPKAFSHITWYGKGPQETYRDRQAGGRLGRFETTSALSCTPYLIPQECGNHVETRWVALTDSSDTGIRVESAVPFEFSVLPYTCHELEGARHWFELPKPYASVLRILEQQTGVGGDNSWGAWAHKPYRLSGEETRTFSFSIRMLQNGRTA</sequence>
<dbReference type="InterPro" id="IPR023232">
    <property type="entry name" value="Glyco_hydro_2_AS"/>
</dbReference>
<dbReference type="InterPro" id="IPR014718">
    <property type="entry name" value="GH-type_carb-bd"/>
</dbReference>
<comment type="caution">
    <text evidence="10">The sequence shown here is derived from an EMBL/GenBank/DDBJ whole genome shotgun (WGS) entry which is preliminary data.</text>
</comment>
<evidence type="ECO:0000259" key="9">
    <source>
        <dbReference type="SMART" id="SM01038"/>
    </source>
</evidence>
<comment type="similarity">
    <text evidence="2 8">Belongs to the glycosyl hydrolase 2 family.</text>
</comment>
<dbReference type="Gene3D" id="2.60.40.10">
    <property type="entry name" value="Immunoglobulins"/>
    <property type="match status" value="2"/>
</dbReference>
<organism evidence="10 11">
    <name type="scientific">Sellimonas intestinalis</name>
    <dbReference type="NCBI Taxonomy" id="1653434"/>
    <lineage>
        <taxon>Bacteria</taxon>
        <taxon>Bacillati</taxon>
        <taxon>Bacillota</taxon>
        <taxon>Clostridia</taxon>
        <taxon>Lachnospirales</taxon>
        <taxon>Lachnospiraceae</taxon>
        <taxon>Sellimonas</taxon>
    </lineage>
</organism>